<evidence type="ECO:0000259" key="1">
    <source>
        <dbReference type="PROSITE" id="PS50234"/>
    </source>
</evidence>
<name>A0A1I2A2V2_9FIRM</name>
<evidence type="ECO:0000313" key="2">
    <source>
        <dbReference type="EMBL" id="SFE38139.1"/>
    </source>
</evidence>
<proteinExistence type="predicted"/>
<reference evidence="2 3" key="1">
    <citation type="submission" date="2016-10" db="EMBL/GenBank/DDBJ databases">
        <authorList>
            <person name="de Groot N.N."/>
        </authorList>
    </citation>
    <scope>NUCLEOTIDE SEQUENCE [LARGE SCALE GENOMIC DNA]</scope>
    <source>
        <strain evidence="2 3">DSM 9236</strain>
    </source>
</reference>
<dbReference type="STRING" id="1123323.SAMN05216245_10522"/>
<dbReference type="InterPro" id="IPR002035">
    <property type="entry name" value="VWF_A"/>
</dbReference>
<feature type="domain" description="VWFA" evidence="1">
    <location>
        <begin position="7"/>
        <end position="149"/>
    </location>
</feature>
<dbReference type="OrthoDB" id="9790144at2"/>
<sequence>MKKGLTEMLFILDRSGSMCGLETETIGGYNGLIEKQRHVEGNAIVNTVLFDGEMNVIHNRVPLEKVKPLTEKEYYARGCTALLDAVAKSVKHIRKVQKGLPEEEKPEHTIVVITTDGEENSSREYTLDKVKRLVKRMQEKHNWEFMFLGANIDAISAAGRIGISADRAVRYKSDRRGTALNYKVVGEAMACMRACRKPISKDWKAEIEEDVARRGE</sequence>
<dbReference type="RefSeq" id="WP_093913210.1">
    <property type="nucleotide sequence ID" value="NZ_FONL01000005.1"/>
</dbReference>
<dbReference type="SUPFAM" id="SSF53300">
    <property type="entry name" value="vWA-like"/>
    <property type="match status" value="1"/>
</dbReference>
<dbReference type="Gene3D" id="3.40.50.410">
    <property type="entry name" value="von Willebrand factor, type A domain"/>
    <property type="match status" value="1"/>
</dbReference>
<protein>
    <recommendedName>
        <fullName evidence="1">VWFA domain-containing protein</fullName>
    </recommendedName>
</protein>
<keyword evidence="3" id="KW-1185">Reference proteome</keyword>
<dbReference type="InterPro" id="IPR036465">
    <property type="entry name" value="vWFA_dom_sf"/>
</dbReference>
<dbReference type="EMBL" id="FONL01000005">
    <property type="protein sequence ID" value="SFE38139.1"/>
    <property type="molecule type" value="Genomic_DNA"/>
</dbReference>
<organism evidence="2 3">
    <name type="scientific">Succiniclasticum ruminis DSM 9236</name>
    <dbReference type="NCBI Taxonomy" id="1123323"/>
    <lineage>
        <taxon>Bacteria</taxon>
        <taxon>Bacillati</taxon>
        <taxon>Bacillota</taxon>
        <taxon>Negativicutes</taxon>
        <taxon>Acidaminococcales</taxon>
        <taxon>Acidaminococcaceae</taxon>
        <taxon>Succiniclasticum</taxon>
    </lineage>
</organism>
<dbReference type="AlphaFoldDB" id="A0A1I2A2V2"/>
<dbReference type="Proteomes" id="UP000198896">
    <property type="component" value="Unassembled WGS sequence"/>
</dbReference>
<evidence type="ECO:0000313" key="3">
    <source>
        <dbReference type="Proteomes" id="UP000198896"/>
    </source>
</evidence>
<dbReference type="PROSITE" id="PS50234">
    <property type="entry name" value="VWFA"/>
    <property type="match status" value="1"/>
</dbReference>
<accession>A0A1I2A2V2</accession>
<gene>
    <name evidence="2" type="ORF">SAMN05216245_10522</name>
</gene>